<protein>
    <submittedName>
        <fullName evidence="1">Uncharacterized protein</fullName>
    </submittedName>
</protein>
<gene>
    <name evidence="1" type="ORF">FB45DRAFT_1065441</name>
</gene>
<dbReference type="EMBL" id="JARKIF010000030">
    <property type="protein sequence ID" value="KAJ7612747.1"/>
    <property type="molecule type" value="Genomic_DNA"/>
</dbReference>
<evidence type="ECO:0000313" key="1">
    <source>
        <dbReference type="EMBL" id="KAJ7612747.1"/>
    </source>
</evidence>
<dbReference type="Proteomes" id="UP001221142">
    <property type="component" value="Unassembled WGS sequence"/>
</dbReference>
<name>A0AAD7FCV5_9AGAR</name>
<keyword evidence="2" id="KW-1185">Reference proteome</keyword>
<reference evidence="1" key="1">
    <citation type="submission" date="2023-03" db="EMBL/GenBank/DDBJ databases">
        <title>Massive genome expansion in bonnet fungi (Mycena s.s.) driven by repeated elements and novel gene families across ecological guilds.</title>
        <authorList>
            <consortium name="Lawrence Berkeley National Laboratory"/>
            <person name="Harder C.B."/>
            <person name="Miyauchi S."/>
            <person name="Viragh M."/>
            <person name="Kuo A."/>
            <person name="Thoen E."/>
            <person name="Andreopoulos B."/>
            <person name="Lu D."/>
            <person name="Skrede I."/>
            <person name="Drula E."/>
            <person name="Henrissat B."/>
            <person name="Morin E."/>
            <person name="Kohler A."/>
            <person name="Barry K."/>
            <person name="LaButti K."/>
            <person name="Morin E."/>
            <person name="Salamov A."/>
            <person name="Lipzen A."/>
            <person name="Mereny Z."/>
            <person name="Hegedus B."/>
            <person name="Baldrian P."/>
            <person name="Stursova M."/>
            <person name="Weitz H."/>
            <person name="Taylor A."/>
            <person name="Grigoriev I.V."/>
            <person name="Nagy L.G."/>
            <person name="Martin F."/>
            <person name="Kauserud H."/>
        </authorList>
    </citation>
    <scope>NUCLEOTIDE SEQUENCE</scope>
    <source>
        <strain evidence="1">9284</strain>
    </source>
</reference>
<evidence type="ECO:0000313" key="2">
    <source>
        <dbReference type="Proteomes" id="UP001221142"/>
    </source>
</evidence>
<sequence>MPAHLSWANLPFLTKLGSSHLYRMPKSSRHWLSGIRRHSTLRPKGPGRPRNWPISTLKPESLLPSDYLNISGAQCVRLTFTNSSVKTAQRMYFQKEPKLPLASQASTRFLADSLGFFYCAPRPGLPLLASSVRFRCTPSSSPSSFAAGHDLLLPNGLPWQVLVGQAAVAYPSLRVALLHEKFLTPQSVAEWHTRLGKTHGGRITPAIVIFGLQQRFPVNFAGHLWLHVVPASTVPQRFAILRLTDVFSSRVGRKRFHPFVGTGHAQFEVSSEDPNILHLRIVKLMSPVSRAVNVPEKAVNRMLPREGELLYHRRKGDGTVKPWSFDLRVQNNNGTAMRLLTGRS</sequence>
<organism evidence="1 2">
    <name type="scientific">Roridomyces roridus</name>
    <dbReference type="NCBI Taxonomy" id="1738132"/>
    <lineage>
        <taxon>Eukaryota</taxon>
        <taxon>Fungi</taxon>
        <taxon>Dikarya</taxon>
        <taxon>Basidiomycota</taxon>
        <taxon>Agaricomycotina</taxon>
        <taxon>Agaricomycetes</taxon>
        <taxon>Agaricomycetidae</taxon>
        <taxon>Agaricales</taxon>
        <taxon>Marasmiineae</taxon>
        <taxon>Mycenaceae</taxon>
        <taxon>Roridomyces</taxon>
    </lineage>
</organism>
<accession>A0AAD7FCV5</accession>
<comment type="caution">
    <text evidence="1">The sequence shown here is derived from an EMBL/GenBank/DDBJ whole genome shotgun (WGS) entry which is preliminary data.</text>
</comment>
<dbReference type="AlphaFoldDB" id="A0AAD7FCV5"/>
<proteinExistence type="predicted"/>